<name>A0AAD7FQP0_MYCRO</name>
<dbReference type="Proteomes" id="UP001221757">
    <property type="component" value="Unassembled WGS sequence"/>
</dbReference>
<accession>A0AAD7FQP0</accession>
<reference evidence="1" key="1">
    <citation type="submission" date="2023-03" db="EMBL/GenBank/DDBJ databases">
        <title>Massive genome expansion in bonnet fungi (Mycena s.s.) driven by repeated elements and novel gene families across ecological guilds.</title>
        <authorList>
            <consortium name="Lawrence Berkeley National Laboratory"/>
            <person name="Harder C.B."/>
            <person name="Miyauchi S."/>
            <person name="Viragh M."/>
            <person name="Kuo A."/>
            <person name="Thoen E."/>
            <person name="Andreopoulos B."/>
            <person name="Lu D."/>
            <person name="Skrede I."/>
            <person name="Drula E."/>
            <person name="Henrissat B."/>
            <person name="Morin E."/>
            <person name="Kohler A."/>
            <person name="Barry K."/>
            <person name="LaButti K."/>
            <person name="Morin E."/>
            <person name="Salamov A."/>
            <person name="Lipzen A."/>
            <person name="Mereny Z."/>
            <person name="Hegedus B."/>
            <person name="Baldrian P."/>
            <person name="Stursova M."/>
            <person name="Weitz H."/>
            <person name="Taylor A."/>
            <person name="Grigoriev I.V."/>
            <person name="Nagy L.G."/>
            <person name="Martin F."/>
            <person name="Kauserud H."/>
        </authorList>
    </citation>
    <scope>NUCLEOTIDE SEQUENCE</scope>
    <source>
        <strain evidence="1">CBHHK067</strain>
    </source>
</reference>
<dbReference type="AlphaFoldDB" id="A0AAD7FQP0"/>
<comment type="caution">
    <text evidence="1">The sequence shown here is derived from an EMBL/GenBank/DDBJ whole genome shotgun (WGS) entry which is preliminary data.</text>
</comment>
<keyword evidence="2" id="KW-1185">Reference proteome</keyword>
<sequence length="315" mass="34766">MGLAKSDKNFVALKLARIFGFGYVKPHEEPFAQRVIELLGEHDVVVANRMNRSRQDRTELRAAAAALNTAPPARVIALHWPLTSRGGETQPLAPKEVYASVQMNFNEDRETAVRRAVNACVSLLGLPAPSPAALEAVVAPQYKMLLTPQVALDVLLASALDGVYLPSWASPNPVQLRLGVVRDPPSPQDGRARFRFTFGTVALTGPEQIWTPCAALEATPPRALLLRFTLGYVLWNERVMLATVDCLEVVDEGSKSGQQVVARLLNTARSPAYIVLASRDADMDDREVKRLVLAWSGEMMPRERCTRFRSAVSWW</sequence>
<organism evidence="1 2">
    <name type="scientific">Mycena rosella</name>
    <name type="common">Pink bonnet</name>
    <name type="synonym">Agaricus rosellus</name>
    <dbReference type="NCBI Taxonomy" id="1033263"/>
    <lineage>
        <taxon>Eukaryota</taxon>
        <taxon>Fungi</taxon>
        <taxon>Dikarya</taxon>
        <taxon>Basidiomycota</taxon>
        <taxon>Agaricomycotina</taxon>
        <taxon>Agaricomycetes</taxon>
        <taxon>Agaricomycetidae</taxon>
        <taxon>Agaricales</taxon>
        <taxon>Marasmiineae</taxon>
        <taxon>Mycenaceae</taxon>
        <taxon>Mycena</taxon>
    </lineage>
</organism>
<gene>
    <name evidence="1" type="ORF">B0H17DRAFT_511689</name>
</gene>
<evidence type="ECO:0000313" key="1">
    <source>
        <dbReference type="EMBL" id="KAJ7633715.1"/>
    </source>
</evidence>
<protein>
    <submittedName>
        <fullName evidence="1">Uncharacterized protein</fullName>
    </submittedName>
</protein>
<dbReference type="EMBL" id="JARKIE010000487">
    <property type="protein sequence ID" value="KAJ7633715.1"/>
    <property type="molecule type" value="Genomic_DNA"/>
</dbReference>
<evidence type="ECO:0000313" key="2">
    <source>
        <dbReference type="Proteomes" id="UP001221757"/>
    </source>
</evidence>
<proteinExistence type="predicted"/>